<keyword evidence="4" id="KW-1185">Reference proteome</keyword>
<organism evidence="3 4">
    <name type="scientific">Thalassomonas viridans</name>
    <dbReference type="NCBI Taxonomy" id="137584"/>
    <lineage>
        <taxon>Bacteria</taxon>
        <taxon>Pseudomonadati</taxon>
        <taxon>Pseudomonadota</taxon>
        <taxon>Gammaproteobacteria</taxon>
        <taxon>Alteromonadales</taxon>
        <taxon>Colwelliaceae</taxon>
        <taxon>Thalassomonas</taxon>
    </lineage>
</organism>
<evidence type="ECO:0000256" key="2">
    <source>
        <dbReference type="SAM" id="MobiDB-lite"/>
    </source>
</evidence>
<dbReference type="Proteomes" id="UP000032352">
    <property type="component" value="Chromosome"/>
</dbReference>
<reference evidence="3 4" key="1">
    <citation type="journal article" date="2015" name="Genome Announc.">
        <title>Draft Genome Sequences of Marine Isolates of Thalassomonas viridans and Thalassomonas actiniarum.</title>
        <authorList>
            <person name="Olonade I."/>
            <person name="van Zyl L.J."/>
            <person name="Trindade M."/>
        </authorList>
    </citation>
    <scope>NUCLEOTIDE SEQUENCE [LARGE SCALE GENOMIC DNA]</scope>
    <source>
        <strain evidence="3 4">XOM25</strain>
    </source>
</reference>
<keyword evidence="1" id="KW-0175">Coiled coil</keyword>
<reference evidence="3 4" key="2">
    <citation type="journal article" date="2022" name="Mar. Drugs">
        <title>Bioassay-Guided Fractionation Leads to the Detection of Cholic Acid Generated by the Rare Thalassomonas sp.</title>
        <authorList>
            <person name="Pheiffer F."/>
            <person name="Schneider Y.K."/>
            <person name="Hansen E.H."/>
            <person name="Andersen J.H."/>
            <person name="Isaksson J."/>
            <person name="Busche T."/>
            <person name="R C."/>
            <person name="Kalinowski J."/>
            <person name="Zyl L.V."/>
            <person name="Trindade M."/>
        </authorList>
    </citation>
    <scope>NUCLEOTIDE SEQUENCE [LARGE SCALE GENOMIC DNA]</scope>
    <source>
        <strain evidence="3 4">XOM25</strain>
    </source>
</reference>
<dbReference type="EMBL" id="CP059733">
    <property type="protein sequence ID" value="WDE04114.1"/>
    <property type="molecule type" value="Genomic_DNA"/>
</dbReference>
<evidence type="ECO:0000256" key="1">
    <source>
        <dbReference type="SAM" id="Coils"/>
    </source>
</evidence>
<gene>
    <name evidence="3" type="ORF">SG34_022565</name>
</gene>
<dbReference type="AlphaFoldDB" id="A0AAE9Z147"/>
<name>A0AAE9Z147_9GAMM</name>
<accession>A0AAE9Z147</accession>
<dbReference type="KEGG" id="tvd:SG34_022565"/>
<dbReference type="RefSeq" id="WP_044839394.1">
    <property type="nucleotide sequence ID" value="NZ_CP059733.1"/>
</dbReference>
<evidence type="ECO:0000313" key="4">
    <source>
        <dbReference type="Proteomes" id="UP000032352"/>
    </source>
</evidence>
<evidence type="ECO:0000313" key="3">
    <source>
        <dbReference type="EMBL" id="WDE04114.1"/>
    </source>
</evidence>
<feature type="coiled-coil region" evidence="1">
    <location>
        <begin position="92"/>
        <end position="136"/>
    </location>
</feature>
<feature type="region of interest" description="Disordered" evidence="2">
    <location>
        <begin position="36"/>
        <end position="60"/>
    </location>
</feature>
<protein>
    <submittedName>
        <fullName evidence="3">Uncharacterized protein</fullName>
    </submittedName>
</protein>
<sequence>MKRTVNIKAVILLLALICLAAYFMLVNSWQQGLESGPGQAANQEQLKPVTNPLGNKPVNTLPDFDQRKLAKVREAAKELVAVDASFNADEVLAQSEQQLDVIIQEYNQVLDDPGARKALEQRMKEAAQAYKKAVLAKVNKGEI</sequence>
<proteinExistence type="predicted"/>